<dbReference type="GeneID" id="19276891"/>
<proteinExistence type="predicted"/>
<gene>
    <name evidence="1" type="ORF">PFICI_11878</name>
</gene>
<reference evidence="2" key="1">
    <citation type="journal article" date="2015" name="BMC Genomics">
        <title>Genomic and transcriptomic analysis of the endophytic fungus Pestalotiopsis fici reveals its lifestyle and high potential for synthesis of natural products.</title>
        <authorList>
            <person name="Wang X."/>
            <person name="Zhang X."/>
            <person name="Liu L."/>
            <person name="Xiang M."/>
            <person name="Wang W."/>
            <person name="Sun X."/>
            <person name="Che Y."/>
            <person name="Guo L."/>
            <person name="Liu G."/>
            <person name="Guo L."/>
            <person name="Wang C."/>
            <person name="Yin W.B."/>
            <person name="Stadler M."/>
            <person name="Zhang X."/>
            <person name="Liu X."/>
        </authorList>
    </citation>
    <scope>NUCLEOTIDE SEQUENCE [LARGE SCALE GENOMIC DNA]</scope>
    <source>
        <strain evidence="2">W106-1 / CGMCC3.15140</strain>
    </source>
</reference>
<dbReference type="HOGENOM" id="CLU_1723008_0_0_1"/>
<evidence type="ECO:0000313" key="2">
    <source>
        <dbReference type="Proteomes" id="UP000030651"/>
    </source>
</evidence>
<dbReference type="EMBL" id="KI912117">
    <property type="protein sequence ID" value="ETS76491.1"/>
    <property type="molecule type" value="Genomic_DNA"/>
</dbReference>
<organism evidence="1 2">
    <name type="scientific">Pestalotiopsis fici (strain W106-1 / CGMCC3.15140)</name>
    <dbReference type="NCBI Taxonomy" id="1229662"/>
    <lineage>
        <taxon>Eukaryota</taxon>
        <taxon>Fungi</taxon>
        <taxon>Dikarya</taxon>
        <taxon>Ascomycota</taxon>
        <taxon>Pezizomycotina</taxon>
        <taxon>Sordariomycetes</taxon>
        <taxon>Xylariomycetidae</taxon>
        <taxon>Amphisphaeriales</taxon>
        <taxon>Sporocadaceae</taxon>
        <taxon>Pestalotiopsis</taxon>
    </lineage>
</organism>
<evidence type="ECO:0000313" key="1">
    <source>
        <dbReference type="EMBL" id="ETS76491.1"/>
    </source>
</evidence>
<dbReference type="InParanoid" id="W3WUE8"/>
<accession>W3WUE8</accession>
<sequence length="152" mass="16703">MGQKGGLIVMESAPLMDHMDHKDNKDCMDYRASPVGILFYYYLRFLGHFGADIGVPDIKGSLSKRKSPASSLSLMMIAKITLSKVVMEEMDETGEMDVQVTMGGLGQVIWGLLGLMVDLGLTLVRAHKEFQGSAALKELASSLGSLWIKRMF</sequence>
<dbReference type="Proteomes" id="UP000030651">
    <property type="component" value="Unassembled WGS sequence"/>
</dbReference>
<dbReference type="KEGG" id="pfy:PFICI_11878"/>
<name>W3WUE8_PESFW</name>
<dbReference type="AlphaFoldDB" id="W3WUE8"/>
<keyword evidence="2" id="KW-1185">Reference proteome</keyword>
<protein>
    <submittedName>
        <fullName evidence="1">Uncharacterized protein</fullName>
    </submittedName>
</protein>
<dbReference type="OrthoDB" id="10622252at2759"/>
<dbReference type="RefSeq" id="XP_007838650.1">
    <property type="nucleotide sequence ID" value="XM_007840459.1"/>
</dbReference>